<proteinExistence type="predicted"/>
<dbReference type="Gene3D" id="3.60.40.10">
    <property type="entry name" value="PPM-type phosphatase domain"/>
    <property type="match status" value="1"/>
</dbReference>
<dbReference type="PANTHER" id="PTHR13832">
    <property type="entry name" value="PROTEIN PHOSPHATASE 2C"/>
    <property type="match status" value="1"/>
</dbReference>
<gene>
    <name evidence="3" type="ORF">LRAMOSA06837</name>
</gene>
<evidence type="ECO:0000313" key="3">
    <source>
        <dbReference type="EMBL" id="CDS03882.1"/>
    </source>
</evidence>
<dbReference type="GO" id="GO:0004722">
    <property type="term" value="F:protein serine/threonine phosphatase activity"/>
    <property type="evidence" value="ECO:0007669"/>
    <property type="project" value="InterPro"/>
</dbReference>
<feature type="compositionally biased region" description="Low complexity" evidence="1">
    <location>
        <begin position="128"/>
        <end position="137"/>
    </location>
</feature>
<feature type="compositionally biased region" description="Basic residues" evidence="1">
    <location>
        <begin position="510"/>
        <end position="519"/>
    </location>
</feature>
<organism evidence="3">
    <name type="scientific">Lichtheimia ramosa</name>
    <dbReference type="NCBI Taxonomy" id="688394"/>
    <lineage>
        <taxon>Eukaryota</taxon>
        <taxon>Fungi</taxon>
        <taxon>Fungi incertae sedis</taxon>
        <taxon>Mucoromycota</taxon>
        <taxon>Mucoromycotina</taxon>
        <taxon>Mucoromycetes</taxon>
        <taxon>Mucorales</taxon>
        <taxon>Lichtheimiaceae</taxon>
        <taxon>Lichtheimia</taxon>
    </lineage>
</organism>
<feature type="compositionally biased region" description="Polar residues" evidence="1">
    <location>
        <begin position="377"/>
        <end position="392"/>
    </location>
</feature>
<feature type="region of interest" description="Disordered" evidence="1">
    <location>
        <begin position="510"/>
        <end position="602"/>
    </location>
</feature>
<dbReference type="OrthoDB" id="10025511at2759"/>
<feature type="compositionally biased region" description="Basic and acidic residues" evidence="1">
    <location>
        <begin position="74"/>
        <end position="91"/>
    </location>
</feature>
<feature type="region of interest" description="Disordered" evidence="1">
    <location>
        <begin position="71"/>
        <end position="93"/>
    </location>
</feature>
<dbReference type="Pfam" id="PF00481">
    <property type="entry name" value="PP2C"/>
    <property type="match status" value="1"/>
</dbReference>
<dbReference type="PROSITE" id="PS51746">
    <property type="entry name" value="PPM_2"/>
    <property type="match status" value="1"/>
</dbReference>
<dbReference type="SMART" id="SM00332">
    <property type="entry name" value="PP2Cc"/>
    <property type="match status" value="1"/>
</dbReference>
<feature type="compositionally biased region" description="Low complexity" evidence="1">
    <location>
        <begin position="527"/>
        <end position="537"/>
    </location>
</feature>
<accession>A0A077W922</accession>
<dbReference type="InterPro" id="IPR036457">
    <property type="entry name" value="PPM-type-like_dom_sf"/>
</dbReference>
<feature type="compositionally biased region" description="Basic residues" evidence="1">
    <location>
        <begin position="156"/>
        <end position="171"/>
    </location>
</feature>
<feature type="compositionally biased region" description="Polar residues" evidence="1">
    <location>
        <begin position="538"/>
        <end position="550"/>
    </location>
</feature>
<feature type="region of interest" description="Disordered" evidence="1">
    <location>
        <begin position="718"/>
        <end position="828"/>
    </location>
</feature>
<dbReference type="AlphaFoldDB" id="A0A077W922"/>
<feature type="region of interest" description="Disordered" evidence="1">
    <location>
        <begin position="128"/>
        <end position="190"/>
    </location>
</feature>
<evidence type="ECO:0000256" key="1">
    <source>
        <dbReference type="SAM" id="MobiDB-lite"/>
    </source>
</evidence>
<feature type="region of interest" description="Disordered" evidence="1">
    <location>
        <begin position="372"/>
        <end position="393"/>
    </location>
</feature>
<feature type="compositionally biased region" description="Low complexity" evidence="1">
    <location>
        <begin position="750"/>
        <end position="762"/>
    </location>
</feature>
<feature type="domain" description="PPM-type phosphatase" evidence="2">
    <location>
        <begin position="278"/>
        <end position="879"/>
    </location>
</feature>
<feature type="compositionally biased region" description="Polar residues" evidence="1">
    <location>
        <begin position="557"/>
        <end position="566"/>
    </location>
</feature>
<dbReference type="PANTHER" id="PTHR13832:SF827">
    <property type="entry name" value="PROTEIN PHOSPHATASE 1L"/>
    <property type="match status" value="1"/>
</dbReference>
<dbReference type="InterPro" id="IPR015655">
    <property type="entry name" value="PP2C"/>
</dbReference>
<name>A0A077W922_9FUNG</name>
<feature type="compositionally biased region" description="Low complexity" evidence="1">
    <location>
        <begin position="778"/>
        <end position="812"/>
    </location>
</feature>
<protein>
    <recommendedName>
        <fullName evidence="2">PPM-type phosphatase domain-containing protein</fullName>
    </recommendedName>
</protein>
<dbReference type="SUPFAM" id="SSF81606">
    <property type="entry name" value="PP2C-like"/>
    <property type="match status" value="1"/>
</dbReference>
<feature type="compositionally biased region" description="Low complexity" evidence="1">
    <location>
        <begin position="731"/>
        <end position="741"/>
    </location>
</feature>
<dbReference type="InterPro" id="IPR001932">
    <property type="entry name" value="PPM-type_phosphatase-like_dom"/>
</dbReference>
<reference evidence="3" key="1">
    <citation type="journal article" date="2014" name="Genome Announc.">
        <title>De novo whole-genome sequence and genome annotation of Lichtheimia ramosa.</title>
        <authorList>
            <person name="Linde J."/>
            <person name="Schwartze V."/>
            <person name="Binder U."/>
            <person name="Lass-Florl C."/>
            <person name="Voigt K."/>
            <person name="Horn F."/>
        </authorList>
    </citation>
    <scope>NUCLEOTIDE SEQUENCE</scope>
    <source>
        <strain evidence="3">JMRC FSU:6197</strain>
    </source>
</reference>
<feature type="compositionally biased region" description="Low complexity" evidence="1">
    <location>
        <begin position="567"/>
        <end position="596"/>
    </location>
</feature>
<sequence>MEGVDTELKDLNLSDQLRSNSSFMKIAATLFHYGNQSMNAAQLVTAVRALNLLPLRGETPKSTIQGIISTSRKQARDLKQPDPFTIHKENSGRQAKYSISETVLNGVQVPEPLEIPDEPIILKPVESSSGSFASSYSLGKRQRKSPKYYTPEALRKAKNRRARAAKLRRKNKEGFSGAESDSNSDVDVDMDDDLDFMSMASSDEEDSQVNAQPEEDTISGYSLLYSAPPADQDYIDPINFEDYGVASYFAIAQQKGYSYPRFRSHDKIKIPKVHCEDKFRVTDIISNATQRAIGRLFILADGHGGRGCSEYFVRNTPAAVQKLCNNYDPEKFDSKDIQKQFEQDIKRMVEEIDTEYLALKRIQLGRHQAAAANNNNHDNSNPDQQNTQTATNEDLDNDGCTLIINLFFGKWLVNVNVGDSRSVLISAPDPANAVQKTAEELNNHPLICGLDNDYKMDVVFASQDHKPWLEHLAREILENGGEFIDSVQDRVIRVDLDKLREDGNRQTKRVALKNARIRPKCYSSHEQQQQQQQQQQQSPLLSSDSNTSTPGYAAQSAVRTTANQSPVSSTTTTTTTTTTVSSSSTTTTSNNNNNNNGGFFKVRSRDERIPSLNVARSCGDLDFKMDPKRKIISCEPDVSFFRISDTINTGHNSKTLLTTGMNKEKRRHFLLMSTDGLFDYMYEETPERQNRAVAKVLGPMIEDGEKVGHLLLEEEERIGGETIEHNPSPKNDATMTTTNEDNTTEEKNDAQNNNNDTNTPNAEPMAVDPVVKKEQGEEQQQQQQPETKPDSSSPPSSSSSSSKENEQQQQSSEEQEKEPAPPLPRLFRELSEEEAKARKIRERTLVMAARYFANRESVHGFFASTLQDYDDCTIVLIEI</sequence>
<dbReference type="EMBL" id="LK023314">
    <property type="protein sequence ID" value="CDS03882.1"/>
    <property type="molecule type" value="Genomic_DNA"/>
</dbReference>
<evidence type="ECO:0000259" key="2">
    <source>
        <dbReference type="PROSITE" id="PS51746"/>
    </source>
</evidence>